<accession>A0A0C9N8B3</accession>
<protein>
    <submittedName>
        <fullName evidence="1">DNA, contig: SP607</fullName>
    </submittedName>
</protein>
<gene>
    <name evidence="1" type="ORF">SP6_07_01530</name>
</gene>
<evidence type="ECO:0000313" key="1">
    <source>
        <dbReference type="EMBL" id="GAN12367.1"/>
    </source>
</evidence>
<name>A0A0C9N8B3_SPHPI</name>
<keyword evidence="2" id="KW-1185">Reference proteome</keyword>
<sequence length="65" mass="6797">MLKTRMKRIADHQAAAARTIALIEASVVALSDDDLLDLADIFSGASPSPLGEMASAEMAKRGIAL</sequence>
<dbReference type="AlphaFoldDB" id="A0A0C9N8B3"/>
<comment type="caution">
    <text evidence="1">The sequence shown here is derived from an EMBL/GenBank/DDBJ whole genome shotgun (WGS) entry which is preliminary data.</text>
</comment>
<dbReference type="RefSeq" id="WP_113667941.1">
    <property type="nucleotide sequence ID" value="NZ_BBJS01000007.1"/>
</dbReference>
<reference evidence="1 2" key="1">
    <citation type="submission" date="2014-08" db="EMBL/GenBank/DDBJ databases">
        <title>Whole genome shotgun sequence of Sphingomonas paucimobilis NBRC 13935.</title>
        <authorList>
            <person name="Hosoyama A."/>
            <person name="Hashimoto M."/>
            <person name="Hosoyama Y."/>
            <person name="Noguchi M."/>
            <person name="Uohara A."/>
            <person name="Ohji S."/>
            <person name="Katano-Makiyama Y."/>
            <person name="Ichikawa N."/>
            <person name="Kimura A."/>
            <person name="Yamazoe A."/>
            <person name="Fujita N."/>
        </authorList>
    </citation>
    <scope>NUCLEOTIDE SEQUENCE [LARGE SCALE GENOMIC DNA]</scope>
    <source>
        <strain evidence="1 2">NBRC 13935</strain>
    </source>
</reference>
<dbReference type="EMBL" id="BBJS01000007">
    <property type="protein sequence ID" value="GAN12367.1"/>
    <property type="molecule type" value="Genomic_DNA"/>
</dbReference>
<dbReference type="Proteomes" id="UP000032025">
    <property type="component" value="Unassembled WGS sequence"/>
</dbReference>
<evidence type="ECO:0000313" key="2">
    <source>
        <dbReference type="Proteomes" id="UP000032025"/>
    </source>
</evidence>
<dbReference type="GeneID" id="78526460"/>
<organism evidence="1 2">
    <name type="scientific">Sphingomonas paucimobilis NBRC 13935</name>
    <dbReference type="NCBI Taxonomy" id="1219050"/>
    <lineage>
        <taxon>Bacteria</taxon>
        <taxon>Pseudomonadati</taxon>
        <taxon>Pseudomonadota</taxon>
        <taxon>Alphaproteobacteria</taxon>
        <taxon>Sphingomonadales</taxon>
        <taxon>Sphingomonadaceae</taxon>
        <taxon>Sphingomonas</taxon>
    </lineage>
</organism>
<proteinExistence type="predicted"/>